<accession>F4R753</accession>
<dbReference type="eggNOG" id="ENOG502SGF7">
    <property type="taxonomic scope" value="Eukaryota"/>
</dbReference>
<keyword evidence="3" id="KW-0808">Transferase</keyword>
<dbReference type="GO" id="GO:0000045">
    <property type="term" value="P:autophagosome assembly"/>
    <property type="evidence" value="ECO:0007669"/>
    <property type="project" value="TreeGrafter"/>
</dbReference>
<evidence type="ECO:0000313" key="9">
    <source>
        <dbReference type="EMBL" id="EGG11526.1"/>
    </source>
</evidence>
<dbReference type="HOGENOM" id="CLU_099544_0_0_1"/>
<dbReference type="OrthoDB" id="4089664at2759"/>
<keyword evidence="6" id="KW-0072">Autophagy</keyword>
<dbReference type="Pfam" id="PF03987">
    <property type="entry name" value="Autophagy_act_C"/>
    <property type="match status" value="1"/>
</dbReference>
<gene>
    <name evidence="9" type="ORF">MELLADRAFT_59749</name>
</gene>
<evidence type="ECO:0000256" key="8">
    <source>
        <dbReference type="SAM" id="MobiDB-lite"/>
    </source>
</evidence>
<name>F4R753_MELLP</name>
<dbReference type="GO" id="GO:0000422">
    <property type="term" value="P:autophagy of mitochondrion"/>
    <property type="evidence" value="ECO:0007669"/>
    <property type="project" value="TreeGrafter"/>
</dbReference>
<evidence type="ECO:0000256" key="2">
    <source>
        <dbReference type="ARBA" id="ARBA00021099"/>
    </source>
</evidence>
<dbReference type="GO" id="GO:0005829">
    <property type="term" value="C:cytosol"/>
    <property type="evidence" value="ECO:0007669"/>
    <property type="project" value="TreeGrafter"/>
</dbReference>
<organism evidence="10">
    <name type="scientific">Melampsora larici-populina (strain 98AG31 / pathotype 3-4-7)</name>
    <name type="common">Poplar leaf rust fungus</name>
    <dbReference type="NCBI Taxonomy" id="747676"/>
    <lineage>
        <taxon>Eukaryota</taxon>
        <taxon>Fungi</taxon>
        <taxon>Dikarya</taxon>
        <taxon>Basidiomycota</taxon>
        <taxon>Pucciniomycotina</taxon>
        <taxon>Pucciniomycetes</taxon>
        <taxon>Pucciniales</taxon>
        <taxon>Melampsoraceae</taxon>
        <taxon>Melampsora</taxon>
    </lineage>
</organism>
<evidence type="ECO:0000256" key="3">
    <source>
        <dbReference type="ARBA" id="ARBA00022679"/>
    </source>
</evidence>
<dbReference type="AlphaFoldDB" id="F4R753"/>
<evidence type="ECO:0000256" key="1">
    <source>
        <dbReference type="ARBA" id="ARBA00005696"/>
    </source>
</evidence>
<dbReference type="Proteomes" id="UP000001072">
    <property type="component" value="Unassembled WGS sequence"/>
</dbReference>
<sequence>MSMNLSRKEFEESCNEFLTFWNSPQNQNDQSDFNSHHFLKGWKRETHPMNDRFGYLVSEALDRILNKKSFSRNQDYESSNEQNQDEISSLSSQLISESFDEELQDIEIPVELEDESILSTSSGLKTTDEPMIIKFQTWIVYSETYRVPHFLFNAYKSDGTSLTLEELMRSNIFNPQTSHLSFVDDHHTEELSNPNLVDLEYPFNTLERSAKPKDEDQNVILPFMTQVEHPFTQIPVWSLHPCNTAAVLEEMLTGCMDKLNSRVTIEAFLTLVNGLINLRRSSN</sequence>
<dbReference type="InterPro" id="IPR007135">
    <property type="entry name" value="Atg3/Atg10"/>
</dbReference>
<dbReference type="EMBL" id="GL883092">
    <property type="protein sequence ID" value="EGG11526.1"/>
    <property type="molecule type" value="Genomic_DNA"/>
</dbReference>
<dbReference type="GeneID" id="18929417"/>
<keyword evidence="10" id="KW-1185">Reference proteome</keyword>
<evidence type="ECO:0000256" key="5">
    <source>
        <dbReference type="ARBA" id="ARBA00022927"/>
    </source>
</evidence>
<dbReference type="KEGG" id="mlr:MELLADRAFT_59749"/>
<evidence type="ECO:0000313" key="10">
    <source>
        <dbReference type="Proteomes" id="UP000001072"/>
    </source>
</evidence>
<evidence type="ECO:0000256" key="6">
    <source>
        <dbReference type="ARBA" id="ARBA00023006"/>
    </source>
</evidence>
<dbReference type="GO" id="GO:0061651">
    <property type="term" value="F:Atg12 conjugating enzyme activity"/>
    <property type="evidence" value="ECO:0007669"/>
    <property type="project" value="TreeGrafter"/>
</dbReference>
<dbReference type="InParanoid" id="F4R753"/>
<evidence type="ECO:0000256" key="7">
    <source>
        <dbReference type="ARBA" id="ARBA00029833"/>
    </source>
</evidence>
<dbReference type="Gene3D" id="3.30.1460.50">
    <property type="match status" value="1"/>
</dbReference>
<keyword evidence="4" id="KW-0833">Ubl conjugation pathway</keyword>
<evidence type="ECO:0000256" key="4">
    <source>
        <dbReference type="ARBA" id="ARBA00022786"/>
    </source>
</evidence>
<reference evidence="10" key="1">
    <citation type="journal article" date="2011" name="Proc. Natl. Acad. Sci. U.S.A.">
        <title>Obligate biotrophy features unraveled by the genomic analysis of rust fungi.</title>
        <authorList>
            <person name="Duplessis S."/>
            <person name="Cuomo C.A."/>
            <person name="Lin Y.-C."/>
            <person name="Aerts A."/>
            <person name="Tisserant E."/>
            <person name="Veneault-Fourrey C."/>
            <person name="Joly D.L."/>
            <person name="Hacquard S."/>
            <person name="Amselem J."/>
            <person name="Cantarel B.L."/>
            <person name="Chiu R."/>
            <person name="Coutinho P.M."/>
            <person name="Feau N."/>
            <person name="Field M."/>
            <person name="Frey P."/>
            <person name="Gelhaye E."/>
            <person name="Goldberg J."/>
            <person name="Grabherr M.G."/>
            <person name="Kodira C.D."/>
            <person name="Kohler A."/>
            <person name="Kuees U."/>
            <person name="Lindquist E.A."/>
            <person name="Lucas S.M."/>
            <person name="Mago R."/>
            <person name="Mauceli E."/>
            <person name="Morin E."/>
            <person name="Murat C."/>
            <person name="Pangilinan J.L."/>
            <person name="Park R."/>
            <person name="Pearson M."/>
            <person name="Quesneville H."/>
            <person name="Rouhier N."/>
            <person name="Sakthikumar S."/>
            <person name="Salamov A.A."/>
            <person name="Schmutz J."/>
            <person name="Selles B."/>
            <person name="Shapiro H."/>
            <person name="Tanguay P."/>
            <person name="Tuskan G.A."/>
            <person name="Henrissat B."/>
            <person name="Van de Peer Y."/>
            <person name="Rouze P."/>
            <person name="Ellis J.G."/>
            <person name="Dodds P.N."/>
            <person name="Schein J.E."/>
            <person name="Zhong S."/>
            <person name="Hamelin R.C."/>
            <person name="Grigoriev I.V."/>
            <person name="Szabo L.J."/>
            <person name="Martin F."/>
        </authorList>
    </citation>
    <scope>NUCLEOTIDE SEQUENCE [LARGE SCALE GENOMIC DNA]</scope>
    <source>
        <strain evidence="10">98AG31 / pathotype 3-4-7</strain>
    </source>
</reference>
<dbReference type="GO" id="GO:0032446">
    <property type="term" value="P:protein modification by small protein conjugation"/>
    <property type="evidence" value="ECO:0007669"/>
    <property type="project" value="TreeGrafter"/>
</dbReference>
<dbReference type="VEuPathDB" id="FungiDB:MELLADRAFT_59749"/>
<feature type="compositionally biased region" description="Polar residues" evidence="8">
    <location>
        <begin position="72"/>
        <end position="82"/>
    </location>
</feature>
<feature type="region of interest" description="Disordered" evidence="8">
    <location>
        <begin position="72"/>
        <end position="91"/>
    </location>
</feature>
<dbReference type="PANTHER" id="PTHR14957">
    <property type="entry name" value="UBIQUITIN-LIKE-CONJUGATING ENZYME ATG10"/>
    <property type="match status" value="1"/>
</dbReference>
<dbReference type="GO" id="GO:0015031">
    <property type="term" value="P:protein transport"/>
    <property type="evidence" value="ECO:0007669"/>
    <property type="project" value="UniProtKB-KW"/>
</dbReference>
<dbReference type="PANTHER" id="PTHR14957:SF1">
    <property type="entry name" value="UBIQUITIN-LIKE-CONJUGATING ENZYME ATG10"/>
    <property type="match status" value="1"/>
</dbReference>
<keyword evidence="5" id="KW-0813">Transport</keyword>
<proteinExistence type="inferred from homology"/>
<keyword evidence="5" id="KW-0653">Protein transport</keyword>
<protein>
    <recommendedName>
        <fullName evidence="2">Ubiquitin-like-conjugating enzyme ATG10</fullName>
    </recommendedName>
    <alternativeName>
        <fullName evidence="7">Autophagy-related protein 10</fullName>
    </alternativeName>
</protein>
<comment type="similarity">
    <text evidence="1">Belongs to the ATG10 family.</text>
</comment>
<dbReference type="RefSeq" id="XP_007405161.1">
    <property type="nucleotide sequence ID" value="XM_007405099.1"/>
</dbReference>